<dbReference type="PANTHER" id="PTHR24421:SF10">
    <property type="entry name" value="NITRATE_NITRITE SENSOR PROTEIN NARQ"/>
    <property type="match status" value="1"/>
</dbReference>
<evidence type="ECO:0000256" key="5">
    <source>
        <dbReference type="ARBA" id="ARBA00022741"/>
    </source>
</evidence>
<evidence type="ECO:0000256" key="7">
    <source>
        <dbReference type="ARBA" id="ARBA00022840"/>
    </source>
</evidence>
<dbReference type="InterPro" id="IPR011712">
    <property type="entry name" value="Sig_transdc_His_kin_sub3_dim/P"/>
</dbReference>
<feature type="domain" description="Signal transduction histidine kinase subgroup 3 dimerisation and phosphoacceptor" evidence="10">
    <location>
        <begin position="190"/>
        <end position="255"/>
    </location>
</feature>
<evidence type="ECO:0000256" key="3">
    <source>
        <dbReference type="ARBA" id="ARBA00022553"/>
    </source>
</evidence>
<dbReference type="GO" id="GO:0046983">
    <property type="term" value="F:protein dimerization activity"/>
    <property type="evidence" value="ECO:0007669"/>
    <property type="project" value="InterPro"/>
</dbReference>
<keyword evidence="9" id="KW-0472">Membrane</keyword>
<comment type="catalytic activity">
    <reaction evidence="1">
        <text>ATP + protein L-histidine = ADP + protein N-phospho-L-histidine.</text>
        <dbReference type="EC" id="2.7.13.3"/>
    </reaction>
</comment>
<evidence type="ECO:0000256" key="8">
    <source>
        <dbReference type="ARBA" id="ARBA00023012"/>
    </source>
</evidence>
<keyword evidence="12" id="KW-1185">Reference proteome</keyword>
<feature type="transmembrane region" description="Helical" evidence="9">
    <location>
        <begin position="55"/>
        <end position="72"/>
    </location>
</feature>
<sequence>MDRDGGEHRLVVGAAGGRWDRWCRQPWPPVLVGVLQVGTTVAAAQRETPRRPVDLLAVALLAVGPLLLYAWHRAPGVVLAGNFAAAAAYYTLGYRFGPAALSLAVATVITVAAGRRRTAWLVTALGLPVYLLVSAAVGRQRPPGPVAVVAIAAVLGLLLAAGEAVRVAGERRAEAQRAAVAERRRRVSEERLRVARDLHDVLAHHVSLVNVQANVALRLFDRDPDQARASVAAIKEVSRETMDDLRAALAVLRQDGAAPRRPTAGLGQLDELLARSGEAGLPVTKTVDGTPRALPTAVDLAVYRIVQEAVTNVRRHSGAAAATLRVAFDEDAVTVAVHDAGPARVARRGDGDGIAGMRERATGLGGAFEAGHLPGGGFRVSARLPYRMPA</sequence>
<dbReference type="Gene3D" id="3.30.565.10">
    <property type="entry name" value="Histidine kinase-like ATPase, C-terminal domain"/>
    <property type="match status" value="1"/>
</dbReference>
<feature type="transmembrane region" description="Helical" evidence="9">
    <location>
        <begin position="119"/>
        <end position="138"/>
    </location>
</feature>
<accession>A0A9Q9MLX5</accession>
<keyword evidence="6 11" id="KW-0418">Kinase</keyword>
<organism evidence="11 12">
    <name type="scientific">Dactylosporangium aurantiacum</name>
    <dbReference type="NCBI Taxonomy" id="35754"/>
    <lineage>
        <taxon>Bacteria</taxon>
        <taxon>Bacillati</taxon>
        <taxon>Actinomycetota</taxon>
        <taxon>Actinomycetes</taxon>
        <taxon>Micromonosporales</taxon>
        <taxon>Micromonosporaceae</taxon>
        <taxon>Dactylosporangium</taxon>
    </lineage>
</organism>
<keyword evidence="8" id="KW-0902">Two-component regulatory system</keyword>
<dbReference type="PANTHER" id="PTHR24421">
    <property type="entry name" value="NITRATE/NITRITE SENSOR PROTEIN NARX-RELATED"/>
    <property type="match status" value="1"/>
</dbReference>
<gene>
    <name evidence="11" type="ORF">Daura_15570</name>
</gene>
<feature type="transmembrane region" description="Helical" evidence="9">
    <location>
        <begin position="144"/>
        <end position="162"/>
    </location>
</feature>
<dbReference type="GO" id="GO:0016020">
    <property type="term" value="C:membrane"/>
    <property type="evidence" value="ECO:0007669"/>
    <property type="project" value="InterPro"/>
</dbReference>
<evidence type="ECO:0000313" key="12">
    <source>
        <dbReference type="Proteomes" id="UP001058003"/>
    </source>
</evidence>
<dbReference type="KEGG" id="daur:Daura_15570"/>
<dbReference type="RefSeq" id="WP_052386962.1">
    <property type="nucleotide sequence ID" value="NZ_CP073767.1"/>
</dbReference>
<dbReference type="GO" id="GO:0005524">
    <property type="term" value="F:ATP binding"/>
    <property type="evidence" value="ECO:0007669"/>
    <property type="project" value="UniProtKB-KW"/>
</dbReference>
<proteinExistence type="predicted"/>
<keyword evidence="4" id="KW-0808">Transferase</keyword>
<feature type="transmembrane region" description="Helical" evidence="9">
    <location>
        <begin position="92"/>
        <end position="112"/>
    </location>
</feature>
<dbReference type="GO" id="GO:0000155">
    <property type="term" value="F:phosphorelay sensor kinase activity"/>
    <property type="evidence" value="ECO:0007669"/>
    <property type="project" value="InterPro"/>
</dbReference>
<evidence type="ECO:0000256" key="6">
    <source>
        <dbReference type="ARBA" id="ARBA00022777"/>
    </source>
</evidence>
<dbReference type="Proteomes" id="UP001058003">
    <property type="component" value="Chromosome"/>
</dbReference>
<dbReference type="Pfam" id="PF07730">
    <property type="entry name" value="HisKA_3"/>
    <property type="match status" value="1"/>
</dbReference>
<evidence type="ECO:0000256" key="1">
    <source>
        <dbReference type="ARBA" id="ARBA00000085"/>
    </source>
</evidence>
<evidence type="ECO:0000256" key="2">
    <source>
        <dbReference type="ARBA" id="ARBA00012438"/>
    </source>
</evidence>
<dbReference type="OrthoDB" id="227596at2"/>
<dbReference type="CDD" id="cd16917">
    <property type="entry name" value="HATPase_UhpB-NarQ-NarX-like"/>
    <property type="match status" value="1"/>
</dbReference>
<evidence type="ECO:0000259" key="10">
    <source>
        <dbReference type="Pfam" id="PF07730"/>
    </source>
</evidence>
<dbReference type="EMBL" id="CP073767">
    <property type="protein sequence ID" value="UWZ57446.1"/>
    <property type="molecule type" value="Genomic_DNA"/>
</dbReference>
<keyword evidence="9" id="KW-1133">Transmembrane helix</keyword>
<dbReference type="InterPro" id="IPR050482">
    <property type="entry name" value="Sensor_HK_TwoCompSys"/>
</dbReference>
<keyword evidence="7" id="KW-0067">ATP-binding</keyword>
<keyword evidence="3" id="KW-0597">Phosphoprotein</keyword>
<evidence type="ECO:0000313" key="11">
    <source>
        <dbReference type="EMBL" id="UWZ57446.1"/>
    </source>
</evidence>
<dbReference type="AlphaFoldDB" id="A0A9Q9MLX5"/>
<evidence type="ECO:0000256" key="4">
    <source>
        <dbReference type="ARBA" id="ARBA00022679"/>
    </source>
</evidence>
<keyword evidence="9" id="KW-0812">Transmembrane</keyword>
<protein>
    <recommendedName>
        <fullName evidence="2">histidine kinase</fullName>
        <ecNumber evidence="2">2.7.13.3</ecNumber>
    </recommendedName>
</protein>
<dbReference type="SUPFAM" id="SSF55874">
    <property type="entry name" value="ATPase domain of HSP90 chaperone/DNA topoisomerase II/histidine kinase"/>
    <property type="match status" value="1"/>
</dbReference>
<dbReference type="EC" id="2.7.13.3" evidence="2"/>
<dbReference type="Gene3D" id="1.20.5.1930">
    <property type="match status" value="1"/>
</dbReference>
<evidence type="ECO:0000256" key="9">
    <source>
        <dbReference type="SAM" id="Phobius"/>
    </source>
</evidence>
<name>A0A9Q9MLX5_9ACTN</name>
<dbReference type="InterPro" id="IPR036890">
    <property type="entry name" value="HATPase_C_sf"/>
</dbReference>
<reference evidence="11" key="1">
    <citation type="submission" date="2021-04" db="EMBL/GenBank/DDBJ databases">
        <title>Dactylosporangium aurantiacum NRRL B-8018 full assembly.</title>
        <authorList>
            <person name="Hartkoorn R.C."/>
            <person name="Beaudoing E."/>
            <person name="Hot D."/>
        </authorList>
    </citation>
    <scope>NUCLEOTIDE SEQUENCE</scope>
    <source>
        <strain evidence="11">NRRL B-8018</strain>
    </source>
</reference>
<keyword evidence="5" id="KW-0547">Nucleotide-binding</keyword>